<dbReference type="EMBL" id="JACHEH010000011">
    <property type="protein sequence ID" value="MBB6169803.1"/>
    <property type="molecule type" value="Genomic_DNA"/>
</dbReference>
<dbReference type="AlphaFoldDB" id="A0A841KKA3"/>
<evidence type="ECO:0000256" key="2">
    <source>
        <dbReference type="ARBA" id="ARBA00022448"/>
    </source>
</evidence>
<dbReference type="GO" id="GO:0055085">
    <property type="term" value="P:transmembrane transport"/>
    <property type="evidence" value="ECO:0007669"/>
    <property type="project" value="InterPro"/>
</dbReference>
<reference evidence="9 10" key="1">
    <citation type="submission" date="2020-08" db="EMBL/GenBank/DDBJ databases">
        <title>Genomic Encyclopedia of Type Strains, Phase IV (KMG-IV): sequencing the most valuable type-strain genomes for metagenomic binning, comparative biology and taxonomic classification.</title>
        <authorList>
            <person name="Goeker M."/>
        </authorList>
    </citation>
    <scope>NUCLEOTIDE SEQUENCE [LARGE SCALE GENOMIC DNA]</scope>
    <source>
        <strain evidence="9 10">DSM 101465</strain>
    </source>
</reference>
<dbReference type="SUPFAM" id="SSF161098">
    <property type="entry name" value="MetI-like"/>
    <property type="match status" value="1"/>
</dbReference>
<comment type="similarity">
    <text evidence="7">Belongs to the binding-protein-dependent transport system permease family.</text>
</comment>
<evidence type="ECO:0000256" key="1">
    <source>
        <dbReference type="ARBA" id="ARBA00004651"/>
    </source>
</evidence>
<dbReference type="PROSITE" id="PS50928">
    <property type="entry name" value="ABC_TM1"/>
    <property type="match status" value="1"/>
</dbReference>
<evidence type="ECO:0000259" key="8">
    <source>
        <dbReference type="PROSITE" id="PS50928"/>
    </source>
</evidence>
<evidence type="ECO:0000256" key="4">
    <source>
        <dbReference type="ARBA" id="ARBA00022692"/>
    </source>
</evidence>
<organism evidence="9 10">
    <name type="scientific">Chelatococcus composti</name>
    <dbReference type="NCBI Taxonomy" id="1743235"/>
    <lineage>
        <taxon>Bacteria</taxon>
        <taxon>Pseudomonadati</taxon>
        <taxon>Pseudomonadota</taxon>
        <taxon>Alphaproteobacteria</taxon>
        <taxon>Hyphomicrobiales</taxon>
        <taxon>Chelatococcaceae</taxon>
        <taxon>Chelatococcus</taxon>
    </lineage>
</organism>
<dbReference type="InterPro" id="IPR035906">
    <property type="entry name" value="MetI-like_sf"/>
</dbReference>
<feature type="transmembrane region" description="Helical" evidence="7">
    <location>
        <begin position="146"/>
        <end position="167"/>
    </location>
</feature>
<evidence type="ECO:0000256" key="3">
    <source>
        <dbReference type="ARBA" id="ARBA00022475"/>
    </source>
</evidence>
<keyword evidence="3" id="KW-1003">Cell membrane</keyword>
<name>A0A841KKA3_9HYPH</name>
<dbReference type="CDD" id="cd06261">
    <property type="entry name" value="TM_PBP2"/>
    <property type="match status" value="1"/>
</dbReference>
<proteinExistence type="inferred from homology"/>
<feature type="transmembrane region" description="Helical" evidence="7">
    <location>
        <begin position="240"/>
        <end position="259"/>
    </location>
</feature>
<keyword evidence="6 7" id="KW-0472">Membrane</keyword>
<dbReference type="PANTHER" id="PTHR30151:SF20">
    <property type="entry name" value="ABC TRANSPORTER PERMEASE PROTEIN HI_0355-RELATED"/>
    <property type="match status" value="1"/>
</dbReference>
<keyword evidence="2 7" id="KW-0813">Transport</keyword>
<feature type="transmembrane region" description="Helical" evidence="7">
    <location>
        <begin position="113"/>
        <end position="139"/>
    </location>
</feature>
<evidence type="ECO:0000256" key="5">
    <source>
        <dbReference type="ARBA" id="ARBA00022989"/>
    </source>
</evidence>
<keyword evidence="4 7" id="KW-0812">Transmembrane</keyword>
<feature type="domain" description="ABC transmembrane type-1" evidence="8">
    <location>
        <begin position="79"/>
        <end position="263"/>
    </location>
</feature>
<comment type="caution">
    <text evidence="9">The sequence shown here is derived from an EMBL/GenBank/DDBJ whole genome shotgun (WGS) entry which is preliminary data.</text>
</comment>
<dbReference type="InterPro" id="IPR000515">
    <property type="entry name" value="MetI-like"/>
</dbReference>
<protein>
    <submittedName>
        <fullName evidence="9">NitT/TauT family transport system permease protein</fullName>
    </submittedName>
</protein>
<evidence type="ECO:0000256" key="6">
    <source>
        <dbReference type="ARBA" id="ARBA00023136"/>
    </source>
</evidence>
<dbReference type="Pfam" id="PF00528">
    <property type="entry name" value="BPD_transp_1"/>
    <property type="match status" value="1"/>
</dbReference>
<evidence type="ECO:0000313" key="10">
    <source>
        <dbReference type="Proteomes" id="UP000588017"/>
    </source>
</evidence>
<dbReference type="Proteomes" id="UP000588017">
    <property type="component" value="Unassembled WGS sequence"/>
</dbReference>
<feature type="transmembrane region" description="Helical" evidence="7">
    <location>
        <begin position="87"/>
        <end position="107"/>
    </location>
</feature>
<keyword evidence="5 7" id="KW-1133">Transmembrane helix</keyword>
<keyword evidence="10" id="KW-1185">Reference proteome</keyword>
<feature type="transmembrane region" description="Helical" evidence="7">
    <location>
        <begin position="25"/>
        <end position="44"/>
    </location>
</feature>
<gene>
    <name evidence="9" type="ORF">HNQ73_003455</name>
</gene>
<accession>A0A841KKA3</accession>
<dbReference type="GO" id="GO:0005886">
    <property type="term" value="C:plasma membrane"/>
    <property type="evidence" value="ECO:0007669"/>
    <property type="project" value="UniProtKB-SubCell"/>
</dbReference>
<evidence type="ECO:0000256" key="7">
    <source>
        <dbReference type="RuleBase" id="RU363032"/>
    </source>
</evidence>
<dbReference type="RefSeq" id="WP_183336517.1">
    <property type="nucleotide sequence ID" value="NZ_BMHX01000010.1"/>
</dbReference>
<dbReference type="Gene3D" id="1.10.3720.10">
    <property type="entry name" value="MetI-like"/>
    <property type="match status" value="1"/>
</dbReference>
<evidence type="ECO:0000313" key="9">
    <source>
        <dbReference type="EMBL" id="MBB6169803.1"/>
    </source>
</evidence>
<dbReference type="PANTHER" id="PTHR30151">
    <property type="entry name" value="ALKANE SULFONATE ABC TRANSPORTER-RELATED, MEMBRANE SUBUNIT"/>
    <property type="match status" value="1"/>
</dbReference>
<sequence>MMAADTQHAVLPAARAPGLATRTRGWLAAAAWPLASFAVLLLVWEWAVPALEIPEYILPVPSAFLAKLVEAHALIFDHTLVTAKEILLGFLMATVISIPLGFLIVSVRLLEKAVYPIIVFFQLVPKIAIAPLFVVWFGFGLFPKVLLTFLLCFFPTLVASMTGFRALDERVLYLTRSMGASGWQTFRYVRVPAALSYIFSGLKVSIVFAATGAIVGEFVGANAGLGYLLLRGTSFLDMPLIFACLVALSVVGILFSYAVEMLEGLLMPWQRKGRHED</sequence>
<comment type="subcellular location">
    <subcellularLocation>
        <location evidence="1 7">Cell membrane</location>
        <topology evidence="1 7">Multi-pass membrane protein</topology>
    </subcellularLocation>
</comment>